<comment type="similarity">
    <text evidence="1">Belongs to the NAD(P)-dependent epimerase/dehydratase family.</text>
</comment>
<evidence type="ECO:0000313" key="4">
    <source>
        <dbReference type="Proteomes" id="UP000319576"/>
    </source>
</evidence>
<dbReference type="PANTHER" id="PTHR43000">
    <property type="entry name" value="DTDP-D-GLUCOSE 4,6-DEHYDRATASE-RELATED"/>
    <property type="match status" value="1"/>
</dbReference>
<dbReference type="OrthoDB" id="258549at2"/>
<sequence length="321" mass="33445">MDELSLVTGGAGFIGSHLVDALVKAGRPVRVFDDFSTGLRSNLAHHAGRVEVVEGSLTDPAAVARAVQGAGAVYHLGALASVARSVETPAVSHAACATGTLNLLDAARRAGVRRVVYAASSSAYGGSTGDGGQREDQAVAAKSPYAAAKLAGELYCQAFAHTYGLETVRLRFFNIFGPRQRSDSPYSGVIALFTAAMSRGEAPTVHGDGNQSRDFTFVANAVQALMKAAEAPEASGNVYNVGTGRTVSVRELIAALNRLLGKDLEPTYGAPRAGDVKFSRADISRTRSDLGYDPAVSFEDGLRQTVNAFTSANPKPARVVS</sequence>
<dbReference type="Gene3D" id="3.90.25.10">
    <property type="entry name" value="UDP-galactose 4-epimerase, domain 1"/>
    <property type="match status" value="1"/>
</dbReference>
<dbReference type="InterPro" id="IPR001509">
    <property type="entry name" value="Epimerase_deHydtase"/>
</dbReference>
<dbReference type="RefSeq" id="WP_145241571.1">
    <property type="nucleotide sequence ID" value="NZ_CP036273.1"/>
</dbReference>
<evidence type="ECO:0000256" key="1">
    <source>
        <dbReference type="ARBA" id="ARBA00007637"/>
    </source>
</evidence>
<dbReference type="AlphaFoldDB" id="A0A517XXA8"/>
<dbReference type="InterPro" id="IPR036291">
    <property type="entry name" value="NAD(P)-bd_dom_sf"/>
</dbReference>
<gene>
    <name evidence="3" type="ORF">ETAA1_40900</name>
</gene>
<feature type="domain" description="NAD-dependent epimerase/dehydratase" evidence="2">
    <location>
        <begin position="6"/>
        <end position="242"/>
    </location>
</feature>
<keyword evidence="4" id="KW-1185">Reference proteome</keyword>
<accession>A0A517XXA8</accession>
<dbReference type="Gene3D" id="3.40.50.720">
    <property type="entry name" value="NAD(P)-binding Rossmann-like Domain"/>
    <property type="match status" value="1"/>
</dbReference>
<dbReference type="GO" id="GO:0003978">
    <property type="term" value="F:UDP-glucose 4-epimerase activity"/>
    <property type="evidence" value="ECO:0007669"/>
    <property type="project" value="UniProtKB-EC"/>
</dbReference>
<reference evidence="3 4" key="1">
    <citation type="submission" date="2019-02" db="EMBL/GenBank/DDBJ databases">
        <title>Deep-cultivation of Planctomycetes and their phenomic and genomic characterization uncovers novel biology.</title>
        <authorList>
            <person name="Wiegand S."/>
            <person name="Jogler M."/>
            <person name="Boedeker C."/>
            <person name="Pinto D."/>
            <person name="Vollmers J."/>
            <person name="Rivas-Marin E."/>
            <person name="Kohn T."/>
            <person name="Peeters S.H."/>
            <person name="Heuer A."/>
            <person name="Rast P."/>
            <person name="Oberbeckmann S."/>
            <person name="Bunk B."/>
            <person name="Jeske O."/>
            <person name="Meyerdierks A."/>
            <person name="Storesund J.E."/>
            <person name="Kallscheuer N."/>
            <person name="Luecker S."/>
            <person name="Lage O.M."/>
            <person name="Pohl T."/>
            <person name="Merkel B.J."/>
            <person name="Hornburger P."/>
            <person name="Mueller R.-W."/>
            <person name="Bruemmer F."/>
            <person name="Labrenz M."/>
            <person name="Spormann A.M."/>
            <person name="Op den Camp H."/>
            <person name="Overmann J."/>
            <person name="Amann R."/>
            <person name="Jetten M.S.M."/>
            <person name="Mascher T."/>
            <person name="Medema M.H."/>
            <person name="Devos D.P."/>
            <person name="Kaster A.-K."/>
            <person name="Ovreas L."/>
            <person name="Rohde M."/>
            <person name="Galperin M.Y."/>
            <person name="Jogler C."/>
        </authorList>
    </citation>
    <scope>NUCLEOTIDE SEQUENCE [LARGE SCALE GENOMIC DNA]</scope>
    <source>
        <strain evidence="3 4">ETA_A1</strain>
    </source>
</reference>
<dbReference type="Pfam" id="PF01370">
    <property type="entry name" value="Epimerase"/>
    <property type="match status" value="1"/>
</dbReference>
<evidence type="ECO:0000259" key="2">
    <source>
        <dbReference type="Pfam" id="PF01370"/>
    </source>
</evidence>
<dbReference type="EMBL" id="CP036273">
    <property type="protein sequence ID" value="QDU22114.1"/>
    <property type="molecule type" value="Genomic_DNA"/>
</dbReference>
<proteinExistence type="inferred from homology"/>
<organism evidence="3 4">
    <name type="scientific">Urbifossiella limnaea</name>
    <dbReference type="NCBI Taxonomy" id="2528023"/>
    <lineage>
        <taxon>Bacteria</taxon>
        <taxon>Pseudomonadati</taxon>
        <taxon>Planctomycetota</taxon>
        <taxon>Planctomycetia</taxon>
        <taxon>Gemmatales</taxon>
        <taxon>Gemmataceae</taxon>
        <taxon>Urbifossiella</taxon>
    </lineage>
</organism>
<protein>
    <submittedName>
        <fullName evidence="3">UDP-glucose 4-epimerase</fullName>
        <ecNumber evidence="3">5.1.3.2</ecNumber>
    </submittedName>
</protein>
<evidence type="ECO:0000313" key="3">
    <source>
        <dbReference type="EMBL" id="QDU22114.1"/>
    </source>
</evidence>
<dbReference type="SUPFAM" id="SSF51735">
    <property type="entry name" value="NAD(P)-binding Rossmann-fold domains"/>
    <property type="match status" value="1"/>
</dbReference>
<keyword evidence="3" id="KW-0413">Isomerase</keyword>
<dbReference type="KEGG" id="uli:ETAA1_40900"/>
<dbReference type="PRINTS" id="PR01713">
    <property type="entry name" value="NUCEPIMERASE"/>
</dbReference>
<dbReference type="EC" id="5.1.3.2" evidence="3"/>
<dbReference type="Proteomes" id="UP000319576">
    <property type="component" value="Chromosome"/>
</dbReference>
<name>A0A517XXA8_9BACT</name>